<proteinExistence type="predicted"/>
<keyword evidence="1" id="KW-0472">Membrane</keyword>
<accession>A0A939IGW4</accession>
<dbReference type="Proteomes" id="UP000664545">
    <property type="component" value="Unassembled WGS sequence"/>
</dbReference>
<organism evidence="2 3">
    <name type="scientific">Clostridium aminobutyricum</name>
    <dbReference type="NCBI Taxonomy" id="33953"/>
    <lineage>
        <taxon>Bacteria</taxon>
        <taxon>Bacillati</taxon>
        <taxon>Bacillota</taxon>
        <taxon>Clostridia</taxon>
        <taxon>Eubacteriales</taxon>
        <taxon>Clostridiaceae</taxon>
        <taxon>Clostridium</taxon>
    </lineage>
</organism>
<comment type="caution">
    <text evidence="2">The sequence shown here is derived from an EMBL/GenBank/DDBJ whole genome shotgun (WGS) entry which is preliminary data.</text>
</comment>
<dbReference type="AlphaFoldDB" id="A0A939IGW4"/>
<evidence type="ECO:0000313" key="2">
    <source>
        <dbReference type="EMBL" id="MBN7774040.1"/>
    </source>
</evidence>
<keyword evidence="1" id="KW-0812">Transmembrane</keyword>
<reference evidence="2" key="1">
    <citation type="submission" date="2021-02" db="EMBL/GenBank/DDBJ databases">
        <title>Abyssanaerobacter marinus gen.nov., sp., nov, anaerobic bacterium isolated from the Onnuri vent field of Indian Ocean and suggestion of Mogibacteriaceae fam. nov., and proposal of reclassification of ambiguous this family's genus member.</title>
        <authorList>
            <person name="Kim Y.J."/>
            <person name="Yang J.-A."/>
        </authorList>
    </citation>
    <scope>NUCLEOTIDE SEQUENCE</scope>
    <source>
        <strain evidence="2">DSM 2634</strain>
    </source>
</reference>
<feature type="transmembrane region" description="Helical" evidence="1">
    <location>
        <begin position="32"/>
        <end position="53"/>
    </location>
</feature>
<dbReference type="EMBL" id="JAFJZZ010000006">
    <property type="protein sequence ID" value="MBN7774040.1"/>
    <property type="molecule type" value="Genomic_DNA"/>
</dbReference>
<sequence length="99" mass="10921">MKKGLIVTYFVLCFILFGTVESFAYLDPSTSTYIIQLIAGGLIAAGTAIGIYWHKFKKAVTGKKVQSNPPKAESRLDSMEEGKTLTAEDILKMAEERDN</sequence>
<keyword evidence="3" id="KW-1185">Reference proteome</keyword>
<dbReference type="RefSeq" id="WP_206582884.1">
    <property type="nucleotide sequence ID" value="NZ_JAFJZZ010000006.1"/>
</dbReference>
<name>A0A939IGW4_CLOAM</name>
<evidence type="ECO:0000313" key="3">
    <source>
        <dbReference type="Proteomes" id="UP000664545"/>
    </source>
</evidence>
<keyword evidence="1" id="KW-1133">Transmembrane helix</keyword>
<gene>
    <name evidence="2" type="ORF">JYB65_11760</name>
</gene>
<protein>
    <submittedName>
        <fullName evidence="2">Uncharacterized protein</fullName>
    </submittedName>
</protein>
<evidence type="ECO:0000256" key="1">
    <source>
        <dbReference type="SAM" id="Phobius"/>
    </source>
</evidence>